<keyword evidence="1" id="KW-0969">Cilium</keyword>
<keyword evidence="1" id="KW-0282">Flagellum</keyword>
<evidence type="ECO:0000313" key="2">
    <source>
        <dbReference type="Proteomes" id="UP001176960"/>
    </source>
</evidence>
<proteinExistence type="predicted"/>
<keyword evidence="2" id="KW-1185">Reference proteome</keyword>
<comment type="caution">
    <text evidence="1">The sequence shown here is derived from an EMBL/GenBank/DDBJ whole genome shotgun (WGS) entry which is preliminary data.</text>
</comment>
<name>A0AA35UVI5_9PROT</name>
<reference evidence="1" key="1">
    <citation type="submission" date="2023-03" db="EMBL/GenBank/DDBJ databases">
        <authorList>
            <person name="Cleenwerck I."/>
        </authorList>
    </citation>
    <scope>NUCLEOTIDE SEQUENCE</scope>
    <source>
        <strain evidence="1">LMG 32879</strain>
    </source>
</reference>
<organism evidence="1 2">
    <name type="scientific">Brytella acorum</name>
    <dbReference type="NCBI Taxonomy" id="2959299"/>
    <lineage>
        <taxon>Bacteria</taxon>
        <taxon>Pseudomonadati</taxon>
        <taxon>Pseudomonadota</taxon>
        <taxon>Alphaproteobacteria</taxon>
        <taxon>Acetobacterales</taxon>
        <taxon>Acetobacteraceae</taxon>
        <taxon>Brytella</taxon>
    </lineage>
</organism>
<dbReference type="RefSeq" id="WP_289842007.1">
    <property type="nucleotide sequence ID" value="NZ_CATKSH010000004.1"/>
</dbReference>
<gene>
    <name evidence="1" type="ORF">LMG32879_001055</name>
</gene>
<accession>A0AA35UVI5</accession>
<sequence length="141" mass="15339">MLNADTTLPLRTTGSSAPVNGTDLLSLGDRRLSWLEKRQQVLAGNLANADTPDYAPHDISPFQSALAAQEITPVRTDPAHFGVGDDDIETNTRATSEHSINGNSVSIEHEMEEVANVNDQQHFAVNVYARYTSMFQTALGK</sequence>
<dbReference type="EMBL" id="CATKSH010000004">
    <property type="protein sequence ID" value="CAI9120225.1"/>
    <property type="molecule type" value="Genomic_DNA"/>
</dbReference>
<dbReference type="Proteomes" id="UP001176960">
    <property type="component" value="Unassembled WGS sequence"/>
</dbReference>
<keyword evidence="1" id="KW-0966">Cell projection</keyword>
<evidence type="ECO:0000313" key="1">
    <source>
        <dbReference type="EMBL" id="CAI9120225.1"/>
    </source>
</evidence>
<protein>
    <submittedName>
        <fullName evidence="1">Flagellar biosynthesis protein FlgB</fullName>
    </submittedName>
</protein>
<dbReference type="AlphaFoldDB" id="A0AA35UVI5"/>